<dbReference type="RefSeq" id="WP_090709263.1">
    <property type="nucleotide sequence ID" value="NZ_FOVM01000002.1"/>
</dbReference>
<dbReference type="STRING" id="995034.SAMN05216219_0938"/>
<proteinExistence type="predicted"/>
<feature type="domain" description="CHAT" evidence="1">
    <location>
        <begin position="80"/>
        <end position="336"/>
    </location>
</feature>
<reference evidence="3" key="1">
    <citation type="submission" date="2016-10" db="EMBL/GenBank/DDBJ databases">
        <authorList>
            <person name="Varghese N."/>
            <person name="Submissions S."/>
        </authorList>
    </citation>
    <scope>NUCLEOTIDE SEQUENCE [LARGE SCALE GENOMIC DNA]</scope>
    <source>
        <strain evidence="3">CGMCC 1.11101</strain>
    </source>
</reference>
<evidence type="ECO:0000313" key="2">
    <source>
        <dbReference type="EMBL" id="SFN51615.1"/>
    </source>
</evidence>
<dbReference type="AlphaFoldDB" id="A0A1I4ZMY2"/>
<accession>A0A1I4ZMY2</accession>
<keyword evidence="3" id="KW-1185">Reference proteome</keyword>
<dbReference type="Proteomes" id="UP000198867">
    <property type="component" value="Unassembled WGS sequence"/>
</dbReference>
<dbReference type="InterPro" id="IPR024983">
    <property type="entry name" value="CHAT_dom"/>
</dbReference>
<name>A0A1I4ZMY2_9MICO</name>
<sequence length="443" mass="47364">MDEERIVLKLESDSAIIDGSPVVRLLISEPTEASGMWPFECTESDAEFVALVDGVGAEPVASAGRRLLSAITANEGPAGVLTTAFGIPADLGSYHPIYIDLGGALPFQELPWEALCREDGGFLALQQWPVGRMLNSRASPVKVRKFQPPLKIAAVLSCLGVSALEEWEALKTAVDNSPLPIDLLLLLSETALVTEINKLGLPWVTVDLVPSDRLDLAAKITSHAPHILHFFCHGDTAGSPHLNVATSVDWLNRTGPSTHWLTAPTIRGLVQPPAEPPWAIVLNACSSADTGHFSGAQSLAADLVREHGIQAVVGMIEPVLSGDAARFAGSFYTSLFRAVHSMFFAGDGSAQPGGNGERVLDWATLTVEPRTILSQEPPDEDFAAAARRKQWIRPALTVRRDPFRLEISAPVPAATRLEDEMTSAMAEVLSGIVPARPGPQLPT</sequence>
<evidence type="ECO:0000313" key="3">
    <source>
        <dbReference type="Proteomes" id="UP000198867"/>
    </source>
</evidence>
<protein>
    <submittedName>
        <fullName evidence="2">CHAT domain-containing protein</fullName>
    </submittedName>
</protein>
<dbReference type="EMBL" id="FOVM01000002">
    <property type="protein sequence ID" value="SFN51615.1"/>
    <property type="molecule type" value="Genomic_DNA"/>
</dbReference>
<evidence type="ECO:0000259" key="1">
    <source>
        <dbReference type="Pfam" id="PF12770"/>
    </source>
</evidence>
<dbReference type="OrthoDB" id="8253226at2"/>
<organism evidence="2 3">
    <name type="scientific">Mycetocola miduiensis</name>
    <dbReference type="NCBI Taxonomy" id="995034"/>
    <lineage>
        <taxon>Bacteria</taxon>
        <taxon>Bacillati</taxon>
        <taxon>Actinomycetota</taxon>
        <taxon>Actinomycetes</taxon>
        <taxon>Micrococcales</taxon>
        <taxon>Microbacteriaceae</taxon>
        <taxon>Mycetocola</taxon>
    </lineage>
</organism>
<dbReference type="Pfam" id="PF12770">
    <property type="entry name" value="CHAT"/>
    <property type="match status" value="1"/>
</dbReference>
<gene>
    <name evidence="2" type="ORF">SAMN05216219_0938</name>
</gene>